<evidence type="ECO:0000313" key="6">
    <source>
        <dbReference type="Proteomes" id="UP001609175"/>
    </source>
</evidence>
<dbReference type="EMBL" id="JBIMSO010000035">
    <property type="protein sequence ID" value="MFH5208091.1"/>
    <property type="molecule type" value="Genomic_DNA"/>
</dbReference>
<feature type="region of interest" description="Disordered" evidence="2">
    <location>
        <begin position="1"/>
        <end position="51"/>
    </location>
</feature>
<dbReference type="CDD" id="cd01130">
    <property type="entry name" value="VirB11-like_ATPase"/>
    <property type="match status" value="1"/>
</dbReference>
<dbReference type="InterPro" id="IPR027417">
    <property type="entry name" value="P-loop_NTPase"/>
</dbReference>
<dbReference type="InterPro" id="IPR050921">
    <property type="entry name" value="T4SS_GSP_E_ATPase"/>
</dbReference>
<dbReference type="Proteomes" id="UP001609219">
    <property type="component" value="Unassembled WGS sequence"/>
</dbReference>
<gene>
    <name evidence="4" type="ORF">ACHIPZ_07680</name>
    <name evidence="5" type="ORF">ACHIRB_30990</name>
</gene>
<evidence type="ECO:0000313" key="7">
    <source>
        <dbReference type="Proteomes" id="UP001609219"/>
    </source>
</evidence>
<dbReference type="PANTHER" id="PTHR30486:SF6">
    <property type="entry name" value="TYPE IV PILUS RETRACTATION ATPASE PILT"/>
    <property type="match status" value="1"/>
</dbReference>
<keyword evidence="7" id="KW-1185">Reference proteome</keyword>
<feature type="domain" description="Bacterial type II secretion system protein E" evidence="3">
    <location>
        <begin position="261"/>
        <end position="469"/>
    </location>
</feature>
<dbReference type="InterPro" id="IPR001482">
    <property type="entry name" value="T2SS/T4SS_dom"/>
</dbReference>
<dbReference type="Gene3D" id="3.40.50.300">
    <property type="entry name" value="P-loop containing nucleotide triphosphate hydrolases"/>
    <property type="match status" value="1"/>
</dbReference>
<feature type="compositionally biased region" description="Basic and acidic residues" evidence="2">
    <location>
        <begin position="1"/>
        <end position="26"/>
    </location>
</feature>
<dbReference type="PANTHER" id="PTHR30486">
    <property type="entry name" value="TWITCHING MOTILITY PROTEIN PILT"/>
    <property type="match status" value="1"/>
</dbReference>
<protein>
    <submittedName>
        <fullName evidence="5">CpaF family protein</fullName>
    </submittedName>
</protein>
<dbReference type="Pfam" id="PF00437">
    <property type="entry name" value="T2SSE"/>
    <property type="match status" value="1"/>
</dbReference>
<proteinExistence type="inferred from homology"/>
<feature type="region of interest" description="Disordered" evidence="2">
    <location>
        <begin position="81"/>
        <end position="121"/>
    </location>
</feature>
<sequence length="549" mass="59672">MTDDNARRPARNPHPDDTEPAPRRDLTSFLYRGRPDDDLRDNGYAVAGFPETATRPAQALADPGLPPDPWLQPATPAAELVTSAKPGPKHRAPLDKGLIRSLSSEASKRLTEQRRDRDSAVADPNNITITIGYSAEEIEELGTLIVEDLVREHVSTTIDVGGGVAPMPDEEQALVRAICDTLFRLGPVQPLVDEPDIENILITNGHTTVMYGDGRIEVRDPVFDSEEEAIHWVSFLGAHAPGGGRSFSQANPAMRLNLKGNIRLSAIGWASAGLSIAIRKHLHKDITIDKLVQLGVMPEELAELLVAAVLAGTSVMVSGPMGVGKTTLVRALANALPLETRIGTAELVRELYLHELPGREPFVVSSEVITGGGERNEFTDALKGKFDLHQILQEYVSQQLDRVIVGEVAGKEILALFKALQMAKGSMSTVHATSAKGAVDRLTTLAMEEPGVDETYAIRQVAAHVNLIVQMTTHWSRNDAGHLVSRRYISEVAWVEPGENSRPAISTVYVRPNPLEDGRWGSLAPRLRDQVIAFGFPAANLPVFDLPEE</sequence>
<dbReference type="EMBL" id="JBIMSN010000181">
    <property type="protein sequence ID" value="MFH5232959.1"/>
    <property type="molecule type" value="Genomic_DNA"/>
</dbReference>
<evidence type="ECO:0000256" key="1">
    <source>
        <dbReference type="ARBA" id="ARBA00006611"/>
    </source>
</evidence>
<comment type="similarity">
    <text evidence="1">Belongs to the GSP E family.</text>
</comment>
<evidence type="ECO:0000313" key="4">
    <source>
        <dbReference type="EMBL" id="MFH5208091.1"/>
    </source>
</evidence>
<evidence type="ECO:0000313" key="5">
    <source>
        <dbReference type="EMBL" id="MFH5232959.1"/>
    </source>
</evidence>
<reference evidence="6 7" key="1">
    <citation type="submission" date="2024-10" db="EMBL/GenBank/DDBJ databases">
        <authorList>
            <person name="Riesco R."/>
        </authorList>
    </citation>
    <scope>NUCLEOTIDE SEQUENCE [LARGE SCALE GENOMIC DNA]</scope>
    <source>
        <strain evidence="4 6">NCIMB 15449</strain>
        <strain evidence="5 7">NCIMB 15450</strain>
    </source>
</reference>
<dbReference type="Gene3D" id="3.30.450.380">
    <property type="match status" value="1"/>
</dbReference>
<evidence type="ECO:0000256" key="2">
    <source>
        <dbReference type="SAM" id="MobiDB-lite"/>
    </source>
</evidence>
<organism evidence="5 7">
    <name type="scientific">Antrihabitans spumae</name>
    <dbReference type="NCBI Taxonomy" id="3373370"/>
    <lineage>
        <taxon>Bacteria</taxon>
        <taxon>Bacillati</taxon>
        <taxon>Actinomycetota</taxon>
        <taxon>Actinomycetes</taxon>
        <taxon>Mycobacteriales</taxon>
        <taxon>Nocardiaceae</taxon>
        <taxon>Antrihabitans</taxon>
    </lineage>
</organism>
<accession>A0ABW7KCV5</accession>
<feature type="compositionally biased region" description="Basic and acidic residues" evidence="2">
    <location>
        <begin position="106"/>
        <end position="120"/>
    </location>
</feature>
<evidence type="ECO:0000259" key="3">
    <source>
        <dbReference type="Pfam" id="PF00437"/>
    </source>
</evidence>
<name>A0ABW7KCV5_9NOCA</name>
<comment type="caution">
    <text evidence="5">The sequence shown here is derived from an EMBL/GenBank/DDBJ whole genome shotgun (WGS) entry which is preliminary data.</text>
</comment>
<dbReference type="SUPFAM" id="SSF52540">
    <property type="entry name" value="P-loop containing nucleoside triphosphate hydrolases"/>
    <property type="match status" value="1"/>
</dbReference>
<dbReference type="RefSeq" id="WP_395113521.1">
    <property type="nucleotide sequence ID" value="NZ_JBIMSN010000181.1"/>
</dbReference>
<dbReference type="Proteomes" id="UP001609175">
    <property type="component" value="Unassembled WGS sequence"/>
</dbReference>